<dbReference type="InterPro" id="IPR036404">
    <property type="entry name" value="Jacalin-like_lectin_dom_sf"/>
</dbReference>
<evidence type="ECO:0000313" key="2">
    <source>
        <dbReference type="EMBL" id="CAE6404012.1"/>
    </source>
</evidence>
<feature type="domain" description="Jacalin-type lectin" evidence="1">
    <location>
        <begin position="148"/>
        <end position="276"/>
    </location>
</feature>
<name>A0A8H2WSM0_9AGAM</name>
<accession>A0A8H2WSM0</accession>
<comment type="caution">
    <text evidence="2">The sequence shown here is derived from an EMBL/GenBank/DDBJ whole genome shotgun (WGS) entry which is preliminary data.</text>
</comment>
<dbReference type="InterPro" id="IPR001229">
    <property type="entry name" value="Jacalin-like_lectin_dom"/>
</dbReference>
<dbReference type="Gene3D" id="2.100.10.30">
    <property type="entry name" value="Jacalin-like lectin domain"/>
    <property type="match status" value="1"/>
</dbReference>
<evidence type="ECO:0000313" key="3">
    <source>
        <dbReference type="Proteomes" id="UP000663843"/>
    </source>
</evidence>
<dbReference type="Proteomes" id="UP000663843">
    <property type="component" value="Unassembled WGS sequence"/>
</dbReference>
<reference evidence="2" key="1">
    <citation type="submission" date="2021-01" db="EMBL/GenBank/DDBJ databases">
        <authorList>
            <person name="Kaushik A."/>
        </authorList>
    </citation>
    <scope>NUCLEOTIDE SEQUENCE</scope>
    <source>
        <strain evidence="2">AG2-2IIIB</strain>
    </source>
</reference>
<sequence>MINLKLEANAGVEVKDYNARRSNMRQLAEFIDANSAGNAVLVFGDTCSLYTRSIDKAIIHLLTFRAGLMDAWIQAIGGDPLVTGPNITCPQGVPPNISCEVGDKVLFLSLNPDGHPLTDHHSVRARVEFEYTLKSGVRQADLHGGPHGTWFNDLASMPAFPKLASITLRGCDRLNGLILTLTSGQTFTHGGSGEQPYSLNLSLGEYVQSIKLCWGTKHGHTRNFYALATTNRGNSIYAGKTTIDCANATAPSGYGVVGAYGRNGEEIDQLGFIYAQQ</sequence>
<dbReference type="Pfam" id="PF01419">
    <property type="entry name" value="Jacalin"/>
    <property type="match status" value="1"/>
</dbReference>
<dbReference type="SUPFAM" id="SSF51101">
    <property type="entry name" value="Mannose-binding lectins"/>
    <property type="match status" value="1"/>
</dbReference>
<dbReference type="SMART" id="SM00915">
    <property type="entry name" value="Jacalin"/>
    <property type="match status" value="1"/>
</dbReference>
<protein>
    <recommendedName>
        <fullName evidence="1">Jacalin-type lectin domain-containing protein</fullName>
    </recommendedName>
</protein>
<evidence type="ECO:0000259" key="1">
    <source>
        <dbReference type="SMART" id="SM00915"/>
    </source>
</evidence>
<proteinExistence type="predicted"/>
<organism evidence="2 3">
    <name type="scientific">Rhizoctonia solani</name>
    <dbReference type="NCBI Taxonomy" id="456999"/>
    <lineage>
        <taxon>Eukaryota</taxon>
        <taxon>Fungi</taxon>
        <taxon>Dikarya</taxon>
        <taxon>Basidiomycota</taxon>
        <taxon>Agaricomycotina</taxon>
        <taxon>Agaricomycetes</taxon>
        <taxon>Cantharellales</taxon>
        <taxon>Ceratobasidiaceae</taxon>
        <taxon>Rhizoctonia</taxon>
    </lineage>
</organism>
<gene>
    <name evidence="2" type="ORF">RDB_LOCUS38317</name>
</gene>
<dbReference type="AlphaFoldDB" id="A0A8H2WSM0"/>
<dbReference type="CDD" id="cd09615">
    <property type="entry name" value="Jacalin_EEP"/>
    <property type="match status" value="1"/>
</dbReference>
<dbReference type="EMBL" id="CAJMWT010001472">
    <property type="protein sequence ID" value="CAE6404012.1"/>
    <property type="molecule type" value="Genomic_DNA"/>
</dbReference>